<dbReference type="Gene3D" id="2.30.39.10">
    <property type="entry name" value="Alpha-1-antitrypsin, domain 1"/>
    <property type="match status" value="1"/>
</dbReference>
<evidence type="ECO:0000256" key="1">
    <source>
        <dbReference type="RuleBase" id="RU000411"/>
    </source>
</evidence>
<dbReference type="InterPro" id="IPR036186">
    <property type="entry name" value="Serpin_sf"/>
</dbReference>
<dbReference type="Gene3D" id="3.30.497.10">
    <property type="entry name" value="Antithrombin, subunit I, domain 2"/>
    <property type="match status" value="1"/>
</dbReference>
<organism evidence="3 4">
    <name type="scientific">Arachidicoccus rhizosphaerae</name>
    <dbReference type="NCBI Taxonomy" id="551991"/>
    <lineage>
        <taxon>Bacteria</taxon>
        <taxon>Pseudomonadati</taxon>
        <taxon>Bacteroidota</taxon>
        <taxon>Chitinophagia</taxon>
        <taxon>Chitinophagales</taxon>
        <taxon>Chitinophagaceae</taxon>
        <taxon>Arachidicoccus</taxon>
    </lineage>
</organism>
<evidence type="ECO:0000313" key="3">
    <source>
        <dbReference type="EMBL" id="SEA43559.1"/>
    </source>
</evidence>
<dbReference type="SMART" id="SM00093">
    <property type="entry name" value="SERPIN"/>
    <property type="match status" value="1"/>
</dbReference>
<feature type="domain" description="Serpin" evidence="2">
    <location>
        <begin position="74"/>
        <end position="430"/>
    </location>
</feature>
<protein>
    <submittedName>
        <fullName evidence="3">Serpin B</fullName>
    </submittedName>
</protein>
<dbReference type="EMBL" id="FNQY01000018">
    <property type="protein sequence ID" value="SEA43559.1"/>
    <property type="molecule type" value="Genomic_DNA"/>
</dbReference>
<dbReference type="PANTHER" id="PTHR11461:SF211">
    <property type="entry name" value="GH10112P-RELATED"/>
    <property type="match status" value="1"/>
</dbReference>
<comment type="similarity">
    <text evidence="1">Belongs to the serpin family.</text>
</comment>
<dbReference type="GO" id="GO:0004867">
    <property type="term" value="F:serine-type endopeptidase inhibitor activity"/>
    <property type="evidence" value="ECO:0007669"/>
    <property type="project" value="InterPro"/>
</dbReference>
<dbReference type="CDD" id="cd19588">
    <property type="entry name" value="serpin_miropin-like"/>
    <property type="match status" value="1"/>
</dbReference>
<proteinExistence type="inferred from homology"/>
<dbReference type="SUPFAM" id="SSF56574">
    <property type="entry name" value="Serpins"/>
    <property type="match status" value="1"/>
</dbReference>
<evidence type="ECO:0000313" key="4">
    <source>
        <dbReference type="Proteomes" id="UP000199041"/>
    </source>
</evidence>
<dbReference type="InterPro" id="IPR042178">
    <property type="entry name" value="Serpin_sf_1"/>
</dbReference>
<dbReference type="PANTHER" id="PTHR11461">
    <property type="entry name" value="SERINE PROTEASE INHIBITOR, SERPIN"/>
    <property type="match status" value="1"/>
</dbReference>
<sequence length="433" mass="47905">MGKKRIKTIYENIYNMKNLIMFSTLLGLGVIGISGCSKAVHSGSSGRSGESGHAPVKTISISQASQKSVNDFSFNLLHQVEAAAPTTDNFFISPLSLHMDLGMVLNGAEGTTYDEMLHTLGLEGKSLEQANTDYQTLLTDLPKADPEVQLGLYNSIWYKNTFSFKQDYLDLIGADFDATIKGLPFKKEDASYINDWASEKTNGKIKKVLKEINPEDVMFLVNALYFKGDWALKFDKSKTNAADFTLEDGRTKQVQMMHQTSSFKMFAGLDYSAVRLPYGNGQFVMTVLLPASGKSLNEVFGKVSSADWGDMQQHMLSRELNLGLPRFSIPAYEFNFNDVLKSMGMKAAFDQNNANFGKMTANHIFVNFVKQNTYLKVDEEGTEAAAVTTTGMATTSVQLPVSFICDRPFGIIISEQTSNTILFMGKIMNPESD</sequence>
<dbReference type="InterPro" id="IPR023796">
    <property type="entry name" value="Serpin_dom"/>
</dbReference>
<name>A0A1H4B608_9BACT</name>
<reference evidence="3 4" key="1">
    <citation type="submission" date="2016-10" db="EMBL/GenBank/DDBJ databases">
        <authorList>
            <person name="de Groot N.N."/>
        </authorList>
    </citation>
    <scope>NUCLEOTIDE SEQUENCE [LARGE SCALE GENOMIC DNA]</scope>
    <source>
        <strain evidence="3 4">Vu-144</strain>
    </source>
</reference>
<dbReference type="InterPro" id="IPR042185">
    <property type="entry name" value="Serpin_sf_2"/>
</dbReference>
<keyword evidence="4" id="KW-1185">Reference proteome</keyword>
<dbReference type="AlphaFoldDB" id="A0A1H4B608"/>
<accession>A0A1H4B608</accession>
<dbReference type="InterPro" id="IPR000215">
    <property type="entry name" value="Serpin_fam"/>
</dbReference>
<gene>
    <name evidence="3" type="ORF">SAMN05192529_11870</name>
</gene>
<dbReference type="STRING" id="551991.SAMN05192529_11870"/>
<evidence type="ECO:0000259" key="2">
    <source>
        <dbReference type="SMART" id="SM00093"/>
    </source>
</evidence>
<dbReference type="Proteomes" id="UP000199041">
    <property type="component" value="Unassembled WGS sequence"/>
</dbReference>
<dbReference type="Pfam" id="PF00079">
    <property type="entry name" value="Serpin"/>
    <property type="match status" value="1"/>
</dbReference>
<dbReference type="GO" id="GO:0005615">
    <property type="term" value="C:extracellular space"/>
    <property type="evidence" value="ECO:0007669"/>
    <property type="project" value="InterPro"/>
</dbReference>
<dbReference type="OrthoDB" id="9764871at2"/>